<evidence type="ECO:0000313" key="2">
    <source>
        <dbReference type="EMBL" id="SUT92705.1"/>
    </source>
</evidence>
<dbReference type="RefSeq" id="WP_237611307.1">
    <property type="nucleotide sequence ID" value="NZ_UFRN01000002.1"/>
</dbReference>
<accession>A0A380TWU0</accession>
<dbReference type="Proteomes" id="UP000254253">
    <property type="component" value="Unassembled WGS sequence"/>
</dbReference>
<dbReference type="AlphaFoldDB" id="A0A380TWU0"/>
<protein>
    <submittedName>
        <fullName evidence="2">Phage transcriptional regulator</fullName>
    </submittedName>
</protein>
<dbReference type="Pfam" id="PF12728">
    <property type="entry name" value="HTH_17"/>
    <property type="match status" value="1"/>
</dbReference>
<feature type="domain" description="Helix-turn-helix" evidence="1">
    <location>
        <begin position="12"/>
        <end position="62"/>
    </location>
</feature>
<evidence type="ECO:0000313" key="3">
    <source>
        <dbReference type="Proteomes" id="UP000254253"/>
    </source>
</evidence>
<evidence type="ECO:0000259" key="1">
    <source>
        <dbReference type="Pfam" id="PF12728"/>
    </source>
</evidence>
<proteinExistence type="predicted"/>
<organism evidence="2 3">
    <name type="scientific">Actinobacillus lignieresii</name>
    <dbReference type="NCBI Taxonomy" id="720"/>
    <lineage>
        <taxon>Bacteria</taxon>
        <taxon>Pseudomonadati</taxon>
        <taxon>Pseudomonadota</taxon>
        <taxon>Gammaproteobacteria</taxon>
        <taxon>Pasteurellales</taxon>
        <taxon>Pasteurellaceae</taxon>
        <taxon>Actinobacillus</taxon>
    </lineage>
</organism>
<keyword evidence="3" id="KW-1185">Reference proteome</keyword>
<reference evidence="2 3" key="1">
    <citation type="submission" date="2018-06" db="EMBL/GenBank/DDBJ databases">
        <authorList>
            <consortium name="Pathogen Informatics"/>
            <person name="Doyle S."/>
        </authorList>
    </citation>
    <scope>NUCLEOTIDE SEQUENCE [LARGE SCALE GENOMIC DNA]</scope>
    <source>
        <strain evidence="2 3">NCTC4191</strain>
    </source>
</reference>
<dbReference type="EMBL" id="UFRN01000002">
    <property type="protein sequence ID" value="SUT92705.1"/>
    <property type="molecule type" value="Genomic_DNA"/>
</dbReference>
<sequence>MEAMKAVFLPQYLNISDLCEMLKMNRSTIYRQVQEGIFPAPVKIGKCSRWLYAEISEFLEKQQQKREVH</sequence>
<dbReference type="InterPro" id="IPR041657">
    <property type="entry name" value="HTH_17"/>
</dbReference>
<dbReference type="InterPro" id="IPR009061">
    <property type="entry name" value="DNA-bd_dom_put_sf"/>
</dbReference>
<dbReference type="SUPFAM" id="SSF46955">
    <property type="entry name" value="Putative DNA-binding domain"/>
    <property type="match status" value="1"/>
</dbReference>
<gene>
    <name evidence="2" type="ORF">NCTC4191_00917</name>
</gene>
<name>A0A380TWU0_ACTLI</name>
<dbReference type="Gene3D" id="1.10.238.160">
    <property type="match status" value="1"/>
</dbReference>